<dbReference type="Pfam" id="PF00528">
    <property type="entry name" value="BPD_transp_1"/>
    <property type="match status" value="1"/>
</dbReference>
<dbReference type="GO" id="GO:0005886">
    <property type="term" value="C:plasma membrane"/>
    <property type="evidence" value="ECO:0007669"/>
    <property type="project" value="UniProtKB-SubCell"/>
</dbReference>
<dbReference type="AlphaFoldDB" id="A0A6J7KLE1"/>
<evidence type="ECO:0000256" key="1">
    <source>
        <dbReference type="ARBA" id="ARBA00004651"/>
    </source>
</evidence>
<evidence type="ECO:0000256" key="6">
    <source>
        <dbReference type="ARBA" id="ARBA00022692"/>
    </source>
</evidence>
<dbReference type="PANTHER" id="PTHR32243:SF50">
    <property type="entry name" value="MALTOSE_MALTODEXTRIN TRANSPORT SYSTEM PERMEASE PROTEIN MALG"/>
    <property type="match status" value="1"/>
</dbReference>
<evidence type="ECO:0000256" key="9">
    <source>
        <dbReference type="SAM" id="Phobius"/>
    </source>
</evidence>
<dbReference type="PROSITE" id="PS50928">
    <property type="entry name" value="ABC_TM1"/>
    <property type="match status" value="1"/>
</dbReference>
<feature type="transmembrane region" description="Helical" evidence="9">
    <location>
        <begin position="202"/>
        <end position="224"/>
    </location>
</feature>
<feature type="transmembrane region" description="Helical" evidence="9">
    <location>
        <begin position="260"/>
        <end position="281"/>
    </location>
</feature>
<keyword evidence="8 9" id="KW-0472">Membrane</keyword>
<feature type="transmembrane region" description="Helical" evidence="9">
    <location>
        <begin position="29"/>
        <end position="50"/>
    </location>
</feature>
<evidence type="ECO:0000256" key="4">
    <source>
        <dbReference type="ARBA" id="ARBA00022475"/>
    </source>
</evidence>
<evidence type="ECO:0000256" key="7">
    <source>
        <dbReference type="ARBA" id="ARBA00022989"/>
    </source>
</evidence>
<reference evidence="11" key="1">
    <citation type="submission" date="2020-05" db="EMBL/GenBank/DDBJ databases">
        <authorList>
            <person name="Chiriac C."/>
            <person name="Salcher M."/>
            <person name="Ghai R."/>
            <person name="Kavagutti S V."/>
        </authorList>
    </citation>
    <scope>NUCLEOTIDE SEQUENCE</scope>
</reference>
<keyword evidence="6 9" id="KW-0812">Transmembrane</keyword>
<dbReference type="InterPro" id="IPR050901">
    <property type="entry name" value="BP-dep_ABC_trans_perm"/>
</dbReference>
<protein>
    <submittedName>
        <fullName evidence="11">Unannotated protein</fullName>
    </submittedName>
</protein>
<evidence type="ECO:0000256" key="5">
    <source>
        <dbReference type="ARBA" id="ARBA00022597"/>
    </source>
</evidence>
<sequence length="296" mass="33677">MTMIKEELIKEKKYGLMSDVKVARKITNFTSYSVLFFFSALIIFPILWIISTSLKNEEDLFSLPPQIIPENPTLHAFKQVWIDHPFLAYFRNSLIVVSVATFISVTFSAFAAYGLSRFRFKGHGTFMSFLLASQLFPSIMLLIPFYKIYMTFGLINTHAALIITYVSFTIPFCTWMMRGYFDGISKDLDLAAQIDGAGRFRIFRSVILPLSWPGLAATTIYSFISGWNEYIFALVLTQDEEMKTVPVGIGQLVGEYRIDWAQLMAASLYALIPLTVIFIFFNRYFISGLSAGAVKE</sequence>
<evidence type="ECO:0000259" key="10">
    <source>
        <dbReference type="PROSITE" id="PS50928"/>
    </source>
</evidence>
<accession>A0A6J7KLE1</accession>
<organism evidence="11">
    <name type="scientific">freshwater metagenome</name>
    <dbReference type="NCBI Taxonomy" id="449393"/>
    <lineage>
        <taxon>unclassified sequences</taxon>
        <taxon>metagenomes</taxon>
        <taxon>ecological metagenomes</taxon>
    </lineage>
</organism>
<evidence type="ECO:0000256" key="3">
    <source>
        <dbReference type="ARBA" id="ARBA00022448"/>
    </source>
</evidence>
<dbReference type="EMBL" id="CAFBNQ010000037">
    <property type="protein sequence ID" value="CAB4956331.1"/>
    <property type="molecule type" value="Genomic_DNA"/>
</dbReference>
<dbReference type="InterPro" id="IPR000515">
    <property type="entry name" value="MetI-like"/>
</dbReference>
<keyword evidence="7 9" id="KW-1133">Transmembrane helix</keyword>
<feature type="domain" description="ABC transmembrane type-1" evidence="10">
    <location>
        <begin position="90"/>
        <end position="281"/>
    </location>
</feature>
<keyword evidence="4" id="KW-1003">Cell membrane</keyword>
<dbReference type="InterPro" id="IPR035906">
    <property type="entry name" value="MetI-like_sf"/>
</dbReference>
<feature type="transmembrane region" description="Helical" evidence="9">
    <location>
        <begin position="127"/>
        <end position="146"/>
    </location>
</feature>
<evidence type="ECO:0000256" key="8">
    <source>
        <dbReference type="ARBA" id="ARBA00023136"/>
    </source>
</evidence>
<dbReference type="CDD" id="cd06261">
    <property type="entry name" value="TM_PBP2"/>
    <property type="match status" value="1"/>
</dbReference>
<keyword evidence="5" id="KW-0762">Sugar transport</keyword>
<keyword evidence="3" id="KW-0813">Transport</keyword>
<feature type="transmembrane region" description="Helical" evidence="9">
    <location>
        <begin position="158"/>
        <end position="181"/>
    </location>
</feature>
<evidence type="ECO:0000256" key="2">
    <source>
        <dbReference type="ARBA" id="ARBA00009047"/>
    </source>
</evidence>
<evidence type="ECO:0000313" key="11">
    <source>
        <dbReference type="EMBL" id="CAB4956331.1"/>
    </source>
</evidence>
<dbReference type="SUPFAM" id="SSF161098">
    <property type="entry name" value="MetI-like"/>
    <property type="match status" value="1"/>
</dbReference>
<dbReference type="Gene3D" id="1.10.3720.10">
    <property type="entry name" value="MetI-like"/>
    <property type="match status" value="1"/>
</dbReference>
<name>A0A6J7KLE1_9ZZZZ</name>
<proteinExistence type="inferred from homology"/>
<dbReference type="PANTHER" id="PTHR32243">
    <property type="entry name" value="MALTOSE TRANSPORT SYSTEM PERMEASE-RELATED"/>
    <property type="match status" value="1"/>
</dbReference>
<comment type="similarity">
    <text evidence="2">Belongs to the binding-protein-dependent transport system permease family. MalFG subfamily.</text>
</comment>
<gene>
    <name evidence="11" type="ORF">UFOPK3861_00497</name>
</gene>
<comment type="subcellular location">
    <subcellularLocation>
        <location evidence="1">Cell membrane</location>
        <topology evidence="1">Multi-pass membrane protein</topology>
    </subcellularLocation>
</comment>
<feature type="transmembrane region" description="Helical" evidence="9">
    <location>
        <begin position="94"/>
        <end position="115"/>
    </location>
</feature>
<dbReference type="GO" id="GO:0055085">
    <property type="term" value="P:transmembrane transport"/>
    <property type="evidence" value="ECO:0007669"/>
    <property type="project" value="InterPro"/>
</dbReference>